<evidence type="ECO:0000256" key="1">
    <source>
        <dbReference type="ARBA" id="ARBA00009207"/>
    </source>
</evidence>
<organism evidence="3">
    <name type="scientific">Daphnia sinensis</name>
    <dbReference type="NCBI Taxonomy" id="1820382"/>
    <lineage>
        <taxon>Eukaryota</taxon>
        <taxon>Metazoa</taxon>
        <taxon>Ecdysozoa</taxon>
        <taxon>Arthropoda</taxon>
        <taxon>Crustacea</taxon>
        <taxon>Branchiopoda</taxon>
        <taxon>Diplostraca</taxon>
        <taxon>Cladocera</taxon>
        <taxon>Anomopoda</taxon>
        <taxon>Daphniidae</taxon>
        <taxon>Daphnia</taxon>
        <taxon>Daphnia similis group</taxon>
    </lineage>
</organism>
<dbReference type="PANTHER" id="PTHR16487:SF0">
    <property type="entry name" value="PROTEIN PHOSPHATASE 4 REGULATORY SUBUNIT 2-RELATED"/>
    <property type="match status" value="1"/>
</dbReference>
<dbReference type="GO" id="GO:0019888">
    <property type="term" value="F:protein phosphatase regulator activity"/>
    <property type="evidence" value="ECO:0007669"/>
    <property type="project" value="InterPro"/>
</dbReference>
<feature type="compositionally biased region" description="Basic and acidic residues" evidence="2">
    <location>
        <begin position="415"/>
        <end position="427"/>
    </location>
</feature>
<feature type="compositionally biased region" description="Basic and acidic residues" evidence="2">
    <location>
        <begin position="492"/>
        <end position="508"/>
    </location>
</feature>
<accession>A0A4Y7N872</accession>
<proteinExistence type="evidence at transcript level"/>
<sequence length="508" mass="56350">MTNSQYFAQKQENENDIHLMGSADQIHVVFVKEFSNNFRTKSKAYTSVVFSPTHRVLVGVRPQKIAKKTLIRHICGPHDSANLFHALEIRTETTVAAKDFLVNNGRHGILDALNDYDKQKTPEIPKPLEEYINHLAKTGETLFPWPRIRGVLRHKLELVIANFKEVCPTENLPPCPNVEPFKFEIVRDKILQQFDSFTCAPFTIQRLCELLCAPRKHYKRTDKFMRGIEKNLLVVTTVDPEQRKRSESVSSSQTLVNGVVDVSVGSSRPLATFGTKNESRPVSVALDAASVSDADSGISDTEDEDKPSAKHPTSINVPDTDHQEPSEAKETTNGAADAIEESEPSSKTETVSSGPAESLVATVAVTREQSPTVQMSEDVIVPVVAPTDVDKVEKALATPTEEECAKSIDVESVVSEEKPVEMEEEKLVTNVEPGTKEEDERIAVVQEPHESAMTIEEEVKQPLPPSESTETPVSDKKRPLEKTVSEEDDDSEHSPDAKQPRIFSPDKV</sequence>
<dbReference type="GO" id="GO:0030289">
    <property type="term" value="C:protein phosphatase 4 complex"/>
    <property type="evidence" value="ECO:0007669"/>
    <property type="project" value="InterPro"/>
</dbReference>
<feature type="compositionally biased region" description="Basic and acidic residues" evidence="2">
    <location>
        <begin position="434"/>
        <end position="450"/>
    </location>
</feature>
<evidence type="ECO:0000313" key="3">
    <source>
        <dbReference type="EMBL" id="SVE88855.1"/>
    </source>
</evidence>
<feature type="region of interest" description="Disordered" evidence="2">
    <location>
        <begin position="415"/>
        <end position="508"/>
    </location>
</feature>
<dbReference type="GO" id="GO:0005634">
    <property type="term" value="C:nucleus"/>
    <property type="evidence" value="ECO:0007669"/>
    <property type="project" value="TreeGrafter"/>
</dbReference>
<feature type="region of interest" description="Disordered" evidence="2">
    <location>
        <begin position="288"/>
        <end position="359"/>
    </location>
</feature>
<comment type="similarity">
    <text evidence="1">Belongs to the PPP4R2 family.</text>
</comment>
<protein>
    <submittedName>
        <fullName evidence="3">EOG090X0BWU</fullName>
    </submittedName>
</protein>
<feature type="compositionally biased region" description="Basic and acidic residues" evidence="2">
    <location>
        <begin position="473"/>
        <end position="485"/>
    </location>
</feature>
<gene>
    <name evidence="3" type="primary">EOG090X0BWU</name>
</gene>
<dbReference type="GO" id="GO:0005737">
    <property type="term" value="C:cytoplasm"/>
    <property type="evidence" value="ECO:0007669"/>
    <property type="project" value="TreeGrafter"/>
</dbReference>
<name>A0A4Y7N872_9CRUS</name>
<reference evidence="3" key="1">
    <citation type="submission" date="2018-08" db="EMBL/GenBank/DDBJ databases">
        <authorList>
            <person name="Cornetti L."/>
        </authorList>
    </citation>
    <scope>NUCLEOTIDE SEQUENCE</scope>
    <source>
        <strain evidence="3">RU-NOV1-01</strain>
    </source>
</reference>
<dbReference type="EMBL" id="LR019236">
    <property type="protein sequence ID" value="SVE88855.1"/>
    <property type="molecule type" value="mRNA"/>
</dbReference>
<dbReference type="PANTHER" id="PTHR16487">
    <property type="entry name" value="PPP4R2-RELATED PROTEIN"/>
    <property type="match status" value="1"/>
</dbReference>
<dbReference type="InterPro" id="IPR015267">
    <property type="entry name" value="PPP4R2"/>
</dbReference>
<dbReference type="Pfam" id="PF09184">
    <property type="entry name" value="PPP4R2"/>
    <property type="match status" value="1"/>
</dbReference>
<feature type="compositionally biased region" description="Basic and acidic residues" evidence="2">
    <location>
        <begin position="319"/>
        <end position="330"/>
    </location>
</feature>
<dbReference type="AlphaFoldDB" id="A0A4Y7N872"/>
<feature type="compositionally biased region" description="Polar residues" evidence="2">
    <location>
        <begin position="345"/>
        <end position="355"/>
    </location>
</feature>
<evidence type="ECO:0000256" key="2">
    <source>
        <dbReference type="SAM" id="MobiDB-lite"/>
    </source>
</evidence>